<reference evidence="1 2" key="1">
    <citation type="journal article" date="2016" name="Sci. Rep.">
        <title>Metabolic traits of an uncultured archaeal lineage -MSBL1- from brine pools of the Red Sea.</title>
        <authorList>
            <person name="Mwirichia R."/>
            <person name="Alam I."/>
            <person name="Rashid M."/>
            <person name="Vinu M."/>
            <person name="Ba-Alawi W."/>
            <person name="Anthony Kamau A."/>
            <person name="Kamanda Ngugi D."/>
            <person name="Goker M."/>
            <person name="Klenk H.P."/>
            <person name="Bajic V."/>
            <person name="Stingl U."/>
        </authorList>
    </citation>
    <scope>NUCLEOTIDE SEQUENCE [LARGE SCALE GENOMIC DNA]</scope>
    <source>
        <strain evidence="1">SCGC-AAA259J03</strain>
    </source>
</reference>
<sequence length="89" mass="10624">MLSPLAYSVYCKLNKFKKNQSTRALTETGFEFIERVTFPLRDEILEAVEKNWREWAIENKYLLTILMDLLVFRKPGRENRKRGIITERG</sequence>
<protein>
    <submittedName>
        <fullName evidence="1">Uncharacterized protein</fullName>
    </submittedName>
</protein>
<evidence type="ECO:0000313" key="1">
    <source>
        <dbReference type="EMBL" id="KXA97269.1"/>
    </source>
</evidence>
<organism evidence="1 2">
    <name type="scientific">candidate division MSBL1 archaeon SCGC-AAA259J03</name>
    <dbReference type="NCBI Taxonomy" id="1698269"/>
    <lineage>
        <taxon>Archaea</taxon>
        <taxon>Methanobacteriati</taxon>
        <taxon>Methanobacteriota</taxon>
        <taxon>candidate division MSBL1</taxon>
    </lineage>
</organism>
<dbReference type="Proteomes" id="UP000070257">
    <property type="component" value="Unassembled WGS sequence"/>
</dbReference>
<accession>A0A656YVP2</accession>
<gene>
    <name evidence="1" type="ORF">AKJ39_03500</name>
</gene>
<name>A0A656YVP2_9EURY</name>
<dbReference type="EMBL" id="LHXT01000059">
    <property type="protein sequence ID" value="KXA97269.1"/>
    <property type="molecule type" value="Genomic_DNA"/>
</dbReference>
<evidence type="ECO:0000313" key="2">
    <source>
        <dbReference type="Proteomes" id="UP000070257"/>
    </source>
</evidence>
<comment type="caution">
    <text evidence="1">The sequence shown here is derived from an EMBL/GenBank/DDBJ whole genome shotgun (WGS) entry which is preliminary data.</text>
</comment>
<dbReference type="AlphaFoldDB" id="A0A656YVP2"/>
<keyword evidence="2" id="KW-1185">Reference proteome</keyword>
<proteinExistence type="predicted"/>